<evidence type="ECO:0000313" key="1">
    <source>
        <dbReference type="EMBL" id="KAF4498590.1"/>
    </source>
</evidence>
<dbReference type="OrthoDB" id="3559235at2759"/>
<dbReference type="Proteomes" id="UP000737391">
    <property type="component" value="Unassembled WGS sequence"/>
</dbReference>
<dbReference type="EMBL" id="LUFC02000327">
    <property type="protein sequence ID" value="KAF4498590.1"/>
    <property type="molecule type" value="Genomic_DNA"/>
</dbReference>
<dbReference type="AlphaFoldDB" id="A0A9P5E753"/>
<name>A0A9P5E753_9HYPO</name>
<evidence type="ECO:0000313" key="2">
    <source>
        <dbReference type="Proteomes" id="UP000737391"/>
    </source>
</evidence>
<gene>
    <name evidence="1" type="ORF">FAGAP_5223</name>
</gene>
<organism evidence="1 2">
    <name type="scientific">Fusarium agapanthi</name>
    <dbReference type="NCBI Taxonomy" id="1803897"/>
    <lineage>
        <taxon>Eukaryota</taxon>
        <taxon>Fungi</taxon>
        <taxon>Dikarya</taxon>
        <taxon>Ascomycota</taxon>
        <taxon>Pezizomycotina</taxon>
        <taxon>Sordariomycetes</taxon>
        <taxon>Hypocreomycetidae</taxon>
        <taxon>Hypocreales</taxon>
        <taxon>Nectriaceae</taxon>
        <taxon>Fusarium</taxon>
        <taxon>Fusarium fujikuroi species complex</taxon>
    </lineage>
</organism>
<sequence length="285" mass="31822">MLTSFSFHPDPSSKNILLILHTRLAILITQIIVNVSHNIGRVKSHNELIENARKLIQDFQNARSEIGDDFPSLVETAIELEELGKSVALVQQEESLRTAAVIREIKGIIRSVHYQSWEAVRVVGKKKKAVEKNGPDAMVPKTYIHSFRSMPKWVIRTRDDLDNAILCAQVGIIGNDKDGFSIRPDKVSEMDGKVKDVLGIHMVLALRLWDEPTCIDGRSISPDAESKGEGTRQYVTAAEWIDKETHDVEGGFVYENVTLDQARAMAGENGVQGWTEAAGLQPRRM</sequence>
<comment type="caution">
    <text evidence="1">The sequence shown here is derived from an EMBL/GenBank/DDBJ whole genome shotgun (WGS) entry which is preliminary data.</text>
</comment>
<proteinExistence type="predicted"/>
<accession>A0A9P5E753</accession>
<keyword evidence="2" id="KW-1185">Reference proteome</keyword>
<reference evidence="1" key="1">
    <citation type="submission" date="2020-01" db="EMBL/GenBank/DDBJ databases">
        <title>Identification and distribution of gene clusters putatively required for synthesis of sphingolipid metabolism inhibitors in phylogenetically diverse species of the filamentous fungus Fusarium.</title>
        <authorList>
            <person name="Kim H.-S."/>
            <person name="Busman M."/>
            <person name="Brown D.W."/>
            <person name="Divon H."/>
            <person name="Uhlig S."/>
            <person name="Proctor R.H."/>
        </authorList>
    </citation>
    <scope>NUCLEOTIDE SEQUENCE</scope>
    <source>
        <strain evidence="1">NRRL 31653</strain>
    </source>
</reference>
<protein>
    <submittedName>
        <fullName evidence="1">Uncharacterized protein</fullName>
    </submittedName>
</protein>